<protein>
    <recommendedName>
        <fullName evidence="4">DUF2680 domain-containing protein</fullName>
    </recommendedName>
</protein>
<gene>
    <name evidence="2" type="ORF">KCG48_00770</name>
</gene>
<proteinExistence type="predicted"/>
<keyword evidence="1" id="KW-0732">Signal</keyword>
<dbReference type="EMBL" id="JAGSCS010000001">
    <property type="protein sequence ID" value="MBR0574863.1"/>
    <property type="molecule type" value="Genomic_DNA"/>
</dbReference>
<comment type="caution">
    <text evidence="2">The sequence shown here is derived from an EMBL/GenBank/DDBJ whole genome shotgun (WGS) entry which is preliminary data.</text>
</comment>
<evidence type="ECO:0000313" key="3">
    <source>
        <dbReference type="Proteomes" id="UP000675379"/>
    </source>
</evidence>
<keyword evidence="3" id="KW-1185">Reference proteome</keyword>
<accession>A0A941CP77</accession>
<evidence type="ECO:0008006" key="4">
    <source>
        <dbReference type="Google" id="ProtNLM"/>
    </source>
</evidence>
<name>A0A941CP77_9CLOT</name>
<evidence type="ECO:0000256" key="1">
    <source>
        <dbReference type="SAM" id="SignalP"/>
    </source>
</evidence>
<dbReference type="RefSeq" id="WP_211799379.1">
    <property type="nucleotide sequence ID" value="NZ_JAGSCS010000001.1"/>
</dbReference>
<dbReference type="AlphaFoldDB" id="A0A941CP77"/>
<organism evidence="2 3">
    <name type="scientific">Proteiniclasticum sediminis</name>
    <dbReference type="NCBI Taxonomy" id="2804028"/>
    <lineage>
        <taxon>Bacteria</taxon>
        <taxon>Bacillati</taxon>
        <taxon>Bacillota</taxon>
        <taxon>Clostridia</taxon>
        <taxon>Eubacteriales</taxon>
        <taxon>Clostridiaceae</taxon>
        <taxon>Proteiniclasticum</taxon>
    </lineage>
</organism>
<sequence>MKTKRNLIAALALTLALGATTFTVFAAAQYDSPLEAAAGLTGKTTDELLEQRQESGKTLGQILDEAGKLDEFQAEILEQKKEILAERVAEGSLTQADADAILVRITENQALCDGTGLGMGGFGFGQGNGSGFGQGNGGGFGQGMMNGRGRGMMNGFGSGRR</sequence>
<dbReference type="Proteomes" id="UP000675379">
    <property type="component" value="Unassembled WGS sequence"/>
</dbReference>
<feature type="chain" id="PRO_5037589468" description="DUF2680 domain-containing protein" evidence="1">
    <location>
        <begin position="27"/>
        <end position="161"/>
    </location>
</feature>
<evidence type="ECO:0000313" key="2">
    <source>
        <dbReference type="EMBL" id="MBR0574863.1"/>
    </source>
</evidence>
<reference evidence="2" key="1">
    <citation type="submission" date="2021-04" db="EMBL/GenBank/DDBJ databases">
        <title>Proteiniclasticum sedimins sp. nov., an obligate anaerobic bacterium isolated from anaerobic sludge.</title>
        <authorList>
            <person name="Liu J."/>
        </authorList>
    </citation>
    <scope>NUCLEOTIDE SEQUENCE</scope>
    <source>
        <strain evidence="2">BAD-10</strain>
    </source>
</reference>
<feature type="signal peptide" evidence="1">
    <location>
        <begin position="1"/>
        <end position="26"/>
    </location>
</feature>